<accession>A0ACB8W434</accession>
<keyword evidence="2" id="KW-1185">Reference proteome</keyword>
<sequence length="250" mass="28033">MAIQVSRPSSQQPGPVSHEQTESRGNRHRTRGQRQKAEAFTRGRDEAGWSKTGKVGSPGVPQMLQYKHSARFRLREARASCLMLRIITVKKTLLDSEQFDINSLDYKVSAQTVFRYHQKEKKYSIFNLSKSGNKEDRRAAGKMKRQETPQSLGGPAARDLNIVLIHVISFLHHSPLIRPPTLSSVAPLCPSPVFPLSPPATATERRPAEYKRHLSTTSNSQTPNSTMAKTKELSKDTRNKIVDLHQAGKD</sequence>
<dbReference type="EMBL" id="CM041545">
    <property type="protein sequence ID" value="KAI3362504.1"/>
    <property type="molecule type" value="Genomic_DNA"/>
</dbReference>
<name>A0ACB8W434_9TELE</name>
<comment type="caution">
    <text evidence="1">The sequence shown here is derived from an EMBL/GenBank/DDBJ whole genome shotgun (WGS) entry which is preliminary data.</text>
</comment>
<organism evidence="1 2">
    <name type="scientific">Scortum barcoo</name>
    <name type="common">barcoo grunter</name>
    <dbReference type="NCBI Taxonomy" id="214431"/>
    <lineage>
        <taxon>Eukaryota</taxon>
        <taxon>Metazoa</taxon>
        <taxon>Chordata</taxon>
        <taxon>Craniata</taxon>
        <taxon>Vertebrata</taxon>
        <taxon>Euteleostomi</taxon>
        <taxon>Actinopterygii</taxon>
        <taxon>Neopterygii</taxon>
        <taxon>Teleostei</taxon>
        <taxon>Neoteleostei</taxon>
        <taxon>Acanthomorphata</taxon>
        <taxon>Eupercaria</taxon>
        <taxon>Centrarchiformes</taxon>
        <taxon>Terapontoidei</taxon>
        <taxon>Terapontidae</taxon>
        <taxon>Scortum</taxon>
    </lineage>
</organism>
<evidence type="ECO:0000313" key="2">
    <source>
        <dbReference type="Proteomes" id="UP000831701"/>
    </source>
</evidence>
<dbReference type="Proteomes" id="UP000831701">
    <property type="component" value="Chromosome 15"/>
</dbReference>
<gene>
    <name evidence="1" type="ORF">L3Q82_012790</name>
</gene>
<evidence type="ECO:0000313" key="1">
    <source>
        <dbReference type="EMBL" id="KAI3362504.1"/>
    </source>
</evidence>
<reference evidence="1" key="1">
    <citation type="submission" date="2022-04" db="EMBL/GenBank/DDBJ databases">
        <title>Jade perch genome.</title>
        <authorList>
            <person name="Chao B."/>
        </authorList>
    </citation>
    <scope>NUCLEOTIDE SEQUENCE</scope>
    <source>
        <strain evidence="1">CB-2022</strain>
    </source>
</reference>
<proteinExistence type="predicted"/>
<protein>
    <submittedName>
        <fullName evidence="1">Uncharacterized protein</fullName>
    </submittedName>
</protein>